<accession>U2MAT2</accession>
<dbReference type="PATRIC" id="fig|411473.3.peg.987"/>
<proteinExistence type="predicted"/>
<keyword evidence="5" id="KW-1185">Reference proteome</keyword>
<dbReference type="PANTHER" id="PTHR35936">
    <property type="entry name" value="MEMBRANE-BOUND LYTIC MUREIN TRANSGLYCOSYLASE F"/>
    <property type="match status" value="1"/>
</dbReference>
<dbReference type="STRING" id="411473.RUMCAL_01215"/>
<dbReference type="SUPFAM" id="SSF53850">
    <property type="entry name" value="Periplasmic binding protein-like II"/>
    <property type="match status" value="2"/>
</dbReference>
<evidence type="ECO:0000313" key="4">
    <source>
        <dbReference type="EMBL" id="ERJ96413.1"/>
    </source>
</evidence>
<dbReference type="Pfam" id="PF00497">
    <property type="entry name" value="SBP_bac_3"/>
    <property type="match status" value="2"/>
</dbReference>
<dbReference type="InterPro" id="IPR001638">
    <property type="entry name" value="Solute-binding_3/MltF_N"/>
</dbReference>
<protein>
    <recommendedName>
        <fullName evidence="3">Solute-binding protein family 3/N-terminal domain-containing protein</fullName>
    </recommendedName>
</protein>
<feature type="domain" description="Solute-binding protein family 3/N-terminal" evidence="3">
    <location>
        <begin position="4"/>
        <end position="151"/>
    </location>
</feature>
<dbReference type="EMBL" id="AWVF01000151">
    <property type="protein sequence ID" value="ERJ96413.1"/>
    <property type="molecule type" value="Genomic_DNA"/>
</dbReference>
<feature type="signal peptide" evidence="2">
    <location>
        <begin position="1"/>
        <end position="25"/>
    </location>
</feature>
<evidence type="ECO:0000256" key="2">
    <source>
        <dbReference type="SAM" id="SignalP"/>
    </source>
</evidence>
<feature type="chain" id="PRO_5038805859" description="Solute-binding protein family 3/N-terminal domain-containing protein" evidence="2">
    <location>
        <begin position="26"/>
        <end position="261"/>
    </location>
</feature>
<dbReference type="SMART" id="SM00062">
    <property type="entry name" value="PBPb"/>
    <property type="match status" value="1"/>
</dbReference>
<keyword evidence="1 2" id="KW-0732">Signal</keyword>
<dbReference type="HOGENOM" id="CLU_092025_0_0_9"/>
<comment type="caution">
    <text evidence="4">The sequence shown here is derived from an EMBL/GenBank/DDBJ whole genome shotgun (WGS) entry which is preliminary data.</text>
</comment>
<name>U2MAT2_9FIRM</name>
<dbReference type="Proteomes" id="UP000016662">
    <property type="component" value="Unassembled WGS sequence"/>
</dbReference>
<dbReference type="PANTHER" id="PTHR35936:SF17">
    <property type="entry name" value="ARGININE-BINDING EXTRACELLULAR PROTEIN ARTP"/>
    <property type="match status" value="1"/>
</dbReference>
<evidence type="ECO:0000313" key="5">
    <source>
        <dbReference type="Proteomes" id="UP000016662"/>
    </source>
</evidence>
<reference evidence="4 5" key="1">
    <citation type="submission" date="2013-07" db="EMBL/GenBank/DDBJ databases">
        <authorList>
            <person name="Weinstock G."/>
            <person name="Sodergren E."/>
            <person name="Wylie T."/>
            <person name="Fulton L."/>
            <person name="Fulton R."/>
            <person name="Fronick C."/>
            <person name="O'Laughlin M."/>
            <person name="Godfrey J."/>
            <person name="Miner T."/>
            <person name="Herter B."/>
            <person name="Appelbaum E."/>
            <person name="Cordes M."/>
            <person name="Lek S."/>
            <person name="Wollam A."/>
            <person name="Pepin K.H."/>
            <person name="Palsikar V.B."/>
            <person name="Mitreva M."/>
            <person name="Wilson R.K."/>
        </authorList>
    </citation>
    <scope>NUCLEOTIDE SEQUENCE [LARGE SCALE GENOMIC DNA]</scope>
    <source>
        <strain evidence="4 5">ATCC 27760</strain>
    </source>
</reference>
<dbReference type="PROSITE" id="PS51257">
    <property type="entry name" value="PROKAR_LIPOPROTEIN"/>
    <property type="match status" value="1"/>
</dbReference>
<dbReference type="Gene3D" id="3.40.190.10">
    <property type="entry name" value="Periplasmic binding protein-like II"/>
    <property type="match status" value="3"/>
</dbReference>
<sequence>MKKTTKAIALLAASTMLAVSLTACGTPANTVFSADDLKGKKIGAQLGTTGYVYAGDVEDATVEPYNKGADAVQALKQGKLDAVIIDSEPAKAFVAKNDTLKILDDPFAEEEYAIAYKKGNDELGQKLDDALTKLKEDGTLDEIVSHWIGDNADQKSYTPDDSVERDGTLVMATNAEFPPYESVDGETIVGVDVDMMQAVCDEIGMELKVENMEFDSIIAAVQSGKADVGVAGMTVTPDREENVSFTQGYATTTQVIIVRKD</sequence>
<evidence type="ECO:0000256" key="1">
    <source>
        <dbReference type="ARBA" id="ARBA00022729"/>
    </source>
</evidence>
<dbReference type="OrthoDB" id="9774451at2"/>
<evidence type="ECO:0000259" key="3">
    <source>
        <dbReference type="SMART" id="SM00062"/>
    </source>
</evidence>
<organism evidence="4 5">
    <name type="scientific">Ruminococcus callidus ATCC 27760</name>
    <dbReference type="NCBI Taxonomy" id="411473"/>
    <lineage>
        <taxon>Bacteria</taxon>
        <taxon>Bacillati</taxon>
        <taxon>Bacillota</taxon>
        <taxon>Clostridia</taxon>
        <taxon>Eubacteriales</taxon>
        <taxon>Oscillospiraceae</taxon>
        <taxon>Ruminococcus</taxon>
    </lineage>
</organism>
<gene>
    <name evidence="4" type="ORF">RUMCAL_01215</name>
</gene>
<dbReference type="AlphaFoldDB" id="U2MAT2"/>
<dbReference type="RefSeq" id="WP_021682678.1">
    <property type="nucleotide sequence ID" value="NZ_KI260433.1"/>
</dbReference>
<dbReference type="eggNOG" id="COG0834">
    <property type="taxonomic scope" value="Bacteria"/>
</dbReference>